<evidence type="ECO:0000256" key="3">
    <source>
        <dbReference type="ARBA" id="ARBA00009716"/>
    </source>
</evidence>
<dbReference type="InterPro" id="IPR002489">
    <property type="entry name" value="Glu_synth_asu_C"/>
</dbReference>
<dbReference type="EMBL" id="ACJN02000003">
    <property type="protein sequence ID" value="EFI33551.1"/>
    <property type="molecule type" value="Genomic_DNA"/>
</dbReference>
<dbReference type="Pfam" id="PF01645">
    <property type="entry name" value="Glu_synthase"/>
    <property type="match status" value="1"/>
</dbReference>
<comment type="caution">
    <text evidence="16">The sequence shown here is derived from an EMBL/GenBank/DDBJ whole genome shotgun (WGS) entry which is preliminary data.</text>
</comment>
<dbReference type="InterPro" id="IPR050711">
    <property type="entry name" value="ET-N_metabolism_enzyme"/>
</dbReference>
<dbReference type="SUPFAM" id="SSF56235">
    <property type="entry name" value="N-terminal nucleophile aminohydrolases (Ntn hydrolases)"/>
    <property type="match status" value="1"/>
</dbReference>
<evidence type="ECO:0000259" key="15">
    <source>
        <dbReference type="PROSITE" id="PS51278"/>
    </source>
</evidence>
<evidence type="ECO:0000313" key="17">
    <source>
        <dbReference type="Proteomes" id="UP000005496"/>
    </source>
</evidence>
<dbReference type="eggNOG" id="COG0070">
    <property type="taxonomic scope" value="Bacteria"/>
</dbReference>
<dbReference type="InterPro" id="IPR017932">
    <property type="entry name" value="GATase_2_dom"/>
</dbReference>
<keyword evidence="6" id="KW-0288">FMN</keyword>
<dbReference type="eggNOG" id="COG0069">
    <property type="taxonomic scope" value="Bacteria"/>
</dbReference>
<evidence type="ECO:0000256" key="9">
    <source>
        <dbReference type="ARBA" id="ARBA00023002"/>
    </source>
</evidence>
<dbReference type="GO" id="GO:0006537">
    <property type="term" value="P:glutamate biosynthetic process"/>
    <property type="evidence" value="ECO:0007669"/>
    <property type="project" value="UniProtKB-KW"/>
</dbReference>
<evidence type="ECO:0000256" key="8">
    <source>
        <dbReference type="ARBA" id="ARBA00022962"/>
    </source>
</evidence>
<dbReference type="PANTHER" id="PTHR11938">
    <property type="entry name" value="FAD NADPH DEHYDROGENASE/OXIDOREDUCTASE"/>
    <property type="match status" value="1"/>
</dbReference>
<name>D6SS85_9BACT</name>
<evidence type="ECO:0000256" key="5">
    <source>
        <dbReference type="ARBA" id="ARBA00022630"/>
    </source>
</evidence>
<dbReference type="InterPro" id="IPR029055">
    <property type="entry name" value="Ntn_hydrolases_N"/>
</dbReference>
<evidence type="ECO:0000256" key="14">
    <source>
        <dbReference type="ARBA" id="ARBA00029440"/>
    </source>
</evidence>
<evidence type="ECO:0000256" key="1">
    <source>
        <dbReference type="ARBA" id="ARBA00001917"/>
    </source>
</evidence>
<dbReference type="RefSeq" id="WP_008870901.1">
    <property type="nucleotide sequence ID" value="NZ_ACJN02000003.1"/>
</dbReference>
<proteinExistence type="inferred from homology"/>
<dbReference type="SUPFAM" id="SSF69336">
    <property type="entry name" value="Alpha subunit of glutamate synthase, C-terminal domain"/>
    <property type="match status" value="1"/>
</dbReference>
<comment type="similarity">
    <text evidence="3">Belongs to the glutamate synthase family.</text>
</comment>
<evidence type="ECO:0000256" key="7">
    <source>
        <dbReference type="ARBA" id="ARBA00022723"/>
    </source>
</evidence>
<dbReference type="eggNOG" id="COG0067">
    <property type="taxonomic scope" value="Bacteria"/>
</dbReference>
<dbReference type="Pfam" id="PF01493">
    <property type="entry name" value="GXGXG"/>
    <property type="match status" value="1"/>
</dbReference>
<accession>D6SS85</accession>
<evidence type="ECO:0000256" key="12">
    <source>
        <dbReference type="ARBA" id="ARBA00023164"/>
    </source>
</evidence>
<comment type="pathway">
    <text evidence="14">Amino-acid biosynthesis.</text>
</comment>
<dbReference type="GO" id="GO:0019676">
    <property type="term" value="P:ammonia assimilation cycle"/>
    <property type="evidence" value="ECO:0007669"/>
    <property type="project" value="TreeGrafter"/>
</dbReference>
<dbReference type="OrthoDB" id="9758182at2"/>
<dbReference type="Gene3D" id="2.160.20.60">
    <property type="entry name" value="Glutamate synthase, alpha subunit, C-terminal domain"/>
    <property type="match status" value="1"/>
</dbReference>
<gene>
    <name evidence="16" type="ORF">Dthio_PD0885</name>
</gene>
<keyword evidence="9 16" id="KW-0560">Oxidoreductase</keyword>
<keyword evidence="5" id="KW-0285">Flavoprotein</keyword>
<dbReference type="InterPro" id="IPR006982">
    <property type="entry name" value="Glu_synth_centr_N"/>
</dbReference>
<reference evidence="16" key="1">
    <citation type="submission" date="2010-05" db="EMBL/GenBank/DDBJ databases">
        <title>The draft genome of Desulfonatronospira thiodismutans ASO3-1.</title>
        <authorList>
            <consortium name="US DOE Joint Genome Institute (JGI-PGF)"/>
            <person name="Lucas S."/>
            <person name="Copeland A."/>
            <person name="Lapidus A."/>
            <person name="Cheng J.-F."/>
            <person name="Bruce D."/>
            <person name="Goodwin L."/>
            <person name="Pitluck S."/>
            <person name="Chertkov O."/>
            <person name="Brettin T."/>
            <person name="Detter J.C."/>
            <person name="Han C."/>
            <person name="Land M.L."/>
            <person name="Hauser L."/>
            <person name="Kyrpides N."/>
            <person name="Mikhailova N."/>
            <person name="Muyzer G."/>
            <person name="Woyke T."/>
        </authorList>
    </citation>
    <scope>NUCLEOTIDE SEQUENCE [LARGE SCALE GENOMIC DNA]</scope>
    <source>
        <strain evidence="16">ASO3-1</strain>
    </source>
</reference>
<evidence type="ECO:0000256" key="6">
    <source>
        <dbReference type="ARBA" id="ARBA00022643"/>
    </source>
</evidence>
<keyword evidence="17" id="KW-1185">Reference proteome</keyword>
<evidence type="ECO:0000256" key="11">
    <source>
        <dbReference type="ARBA" id="ARBA00023014"/>
    </source>
</evidence>
<keyword evidence="7" id="KW-0479">Metal-binding</keyword>
<sequence>MFSTPRIQEKDACAVIALVDKQGSPTHANIVQTIDALRKMGHRSGDINGEGDGCGLSTDLPRGVWMKRLSRSGLNPYLAESRGFFAGHFLIPLDLKDKWSHIQEKARAILKDEGFDLLTEIEGNTRNQELGPRASSEAPLFWQLAGIAPDGSRRAAARRLFLAQMRLEEELPRLETASLSLDNAIYKLQGMPDMLPKVYPELRDPDMASVMTLGHSRYSTNTLPTVLRSQPFSMLGHNGEINTIEKLESTARMLGIRPVPEGSDSQNLNRILEGLVHQHGLDIMEALDMVFPPIHSLVKNYPDELKNLYSLYRWFFPCSAQGPAAIVSRYGDMCLGSVDALGLRPLWFGESETHYFLSSEKGVVDLKYNVRDPRPLAPGEKIAIRCGREARAQVMDYNTCQEQLLKIMQGRPGSNEKLAFLYSMFNHEPAFCSDHEALELVRQFMSQPMNTDHSGRLSAYGWQKYDINIRKRVAQEGREAIGSMGHTGPLACLMTHALPNLADFFKENVAVVTNPAIDRQREAEHFSTRVVIGSGPDIRPQSSRQALGLELGTPVLLGGRGLEDTLTLKQEQNLARKFNSALLEEVMAFFTGQGHDTARAAVLDCTYVPGQGLNLALDSLAHQAAEKVSSGSMLLVLDDSGSFQEERVHMDPGLATAWVVEKLVRAGLRRKASVVVRSGAVRNLHDIMFLVGLGAEAVNPYLLWRISADFATEKLSPEKAVENTMQVLQAGMEKIMSTMGIHELCGYGRIFSSVGLSRHLAEQMQVANFCESENTGIGLDFLEKQDSLRLQRAGDTTETGLYSEPSRNQKVGRTLRKVAQGRTGYAEMAASLEEIDREIPTGMRHLLSLREAPSDDQLTQDQVDISVGRHDLPLVIAAMSFGSQGENSFRAYAMAAMKANIICMNGEGGEIPDMLGGFRHNRGQQIASGRFGVFMGLLNSTDFLEIKIGQGAKPGEGGHLPGSKVSPMVAQARKCKPGITLISPSNQHDIYSIEDLAQTITELKTAHPRARVSVKIPVTSGVGTIAVGIAKAGADIINLSGYEGGTGAAREHAKRYVGLPVEIGVSRAHQALVESALRHKVELWCDGGVRNGHEIIKLILLGANRVGLGTLALMGIGCISCRRCHLDRCPMGISTQLRTSEEAKEKGVKSFRPRTAEVEAENLARLLGAIGDEMRMRLARMGQKNLSDLTGRTDLLFQEQGHDQVDLSDLLRTADHPVEDEVSEQGRVVRKPLNYLTRLISDLAMDHFSAGDLRVNFAEEGVSSSDRAVGTYLAGAMERRYPERRDLLAALRLGDSVPGNGLCAFGTSHLEVVVQGGSQDGAAKGFFGGQLGVLKGNNYQGRYIDGSTGKSFAYGAIDGLLMIQNMADSRACVRLSGADVVFGGRITAPVNDQSGNLAVNSHLKGFAFEYMTGGRAVVLGDPGPWLCSGMTGGVVYQCLYPEYDFGQDNIKRRLARGANVVITPISDQGIKDVQELLGPYIQELEKSLQMEEAAIVKDILEHAQTRFAAIVPKPLWVKSAE</sequence>
<dbReference type="GO" id="GO:0051538">
    <property type="term" value="F:3 iron, 4 sulfur cluster binding"/>
    <property type="evidence" value="ECO:0007669"/>
    <property type="project" value="UniProtKB-KW"/>
</dbReference>
<keyword evidence="4" id="KW-0028">Amino-acid biosynthesis</keyword>
<keyword evidence="13" id="KW-0003">3Fe-4S</keyword>
<dbReference type="Pfam" id="PF00310">
    <property type="entry name" value="GATase_2"/>
    <property type="match status" value="1"/>
</dbReference>
<dbReference type="InterPro" id="IPR036485">
    <property type="entry name" value="Glu_synth_asu_C_sf"/>
</dbReference>
<dbReference type="Gene3D" id="3.60.20.10">
    <property type="entry name" value="Glutamine Phosphoribosylpyrophosphate, subunit 1, domain 1"/>
    <property type="match status" value="1"/>
</dbReference>
<dbReference type="CDD" id="cd02808">
    <property type="entry name" value="GltS_FMN"/>
    <property type="match status" value="1"/>
</dbReference>
<keyword evidence="11" id="KW-0411">Iron-sulfur</keyword>
<dbReference type="InterPro" id="IPR002932">
    <property type="entry name" value="Glu_synthdom"/>
</dbReference>
<dbReference type="Pfam" id="PF04898">
    <property type="entry name" value="Glu_syn_central"/>
    <property type="match status" value="1"/>
</dbReference>
<dbReference type="EC" id="1.4.7.1" evidence="16"/>
<keyword evidence="10" id="KW-0408">Iron</keyword>
<evidence type="ECO:0000256" key="13">
    <source>
        <dbReference type="ARBA" id="ARBA00023291"/>
    </source>
</evidence>
<comment type="cofactor">
    <cofactor evidence="1">
        <name>FMN</name>
        <dbReference type="ChEBI" id="CHEBI:58210"/>
    </cofactor>
</comment>
<evidence type="ECO:0000256" key="10">
    <source>
        <dbReference type="ARBA" id="ARBA00023004"/>
    </source>
</evidence>
<evidence type="ECO:0000256" key="4">
    <source>
        <dbReference type="ARBA" id="ARBA00022605"/>
    </source>
</evidence>
<keyword evidence="8" id="KW-0315">Glutamine amidotransferase</keyword>
<feature type="domain" description="Glutamine amidotransferase type-2" evidence="15">
    <location>
        <begin position="13"/>
        <end position="387"/>
    </location>
</feature>
<protein>
    <submittedName>
        <fullName evidence="16">Glutamate synthase (Ferredoxin)</fullName>
        <ecNumber evidence="16">1.4.7.1</ecNumber>
    </submittedName>
</protein>
<dbReference type="PROSITE" id="PS51278">
    <property type="entry name" value="GATASE_TYPE_2"/>
    <property type="match status" value="1"/>
</dbReference>
<evidence type="ECO:0000313" key="16">
    <source>
        <dbReference type="EMBL" id="EFI33551.1"/>
    </source>
</evidence>
<organism evidence="16 17">
    <name type="scientific">Desulfonatronospira thiodismutans ASO3-1</name>
    <dbReference type="NCBI Taxonomy" id="555779"/>
    <lineage>
        <taxon>Bacteria</taxon>
        <taxon>Pseudomonadati</taxon>
        <taxon>Thermodesulfobacteriota</taxon>
        <taxon>Desulfovibrionia</taxon>
        <taxon>Desulfovibrionales</taxon>
        <taxon>Desulfonatronovibrionaceae</taxon>
        <taxon>Desulfonatronospira</taxon>
    </lineage>
</organism>
<dbReference type="GO" id="GO:0016041">
    <property type="term" value="F:glutamate synthase (ferredoxin) activity"/>
    <property type="evidence" value="ECO:0007669"/>
    <property type="project" value="UniProtKB-EC"/>
</dbReference>
<dbReference type="SUPFAM" id="SSF51395">
    <property type="entry name" value="FMN-linked oxidoreductases"/>
    <property type="match status" value="1"/>
</dbReference>
<dbReference type="PANTHER" id="PTHR11938:SF133">
    <property type="entry name" value="GLUTAMATE SYNTHASE (NADH)"/>
    <property type="match status" value="1"/>
</dbReference>
<evidence type="ECO:0000256" key="2">
    <source>
        <dbReference type="ARBA" id="ARBA00001927"/>
    </source>
</evidence>
<dbReference type="Proteomes" id="UP000005496">
    <property type="component" value="Unassembled WGS sequence"/>
</dbReference>
<dbReference type="InterPro" id="IPR013785">
    <property type="entry name" value="Aldolase_TIM"/>
</dbReference>
<comment type="cofactor">
    <cofactor evidence="2">
        <name>[3Fe-4S] cluster</name>
        <dbReference type="ChEBI" id="CHEBI:21137"/>
    </cofactor>
</comment>
<dbReference type="GO" id="GO:0046872">
    <property type="term" value="F:metal ion binding"/>
    <property type="evidence" value="ECO:0007669"/>
    <property type="project" value="UniProtKB-KW"/>
</dbReference>
<keyword evidence="12" id="KW-0314">Glutamate biosynthesis</keyword>
<dbReference type="Gene3D" id="3.20.20.70">
    <property type="entry name" value="Aldolase class I"/>
    <property type="match status" value="2"/>
</dbReference>
<dbReference type="CDD" id="cd00504">
    <property type="entry name" value="GXGXG"/>
    <property type="match status" value="1"/>
</dbReference>